<evidence type="ECO:0000313" key="1">
    <source>
        <dbReference type="EMBL" id="CAH3018123.1"/>
    </source>
</evidence>
<dbReference type="Proteomes" id="UP001159427">
    <property type="component" value="Unassembled WGS sequence"/>
</dbReference>
<proteinExistence type="predicted"/>
<evidence type="ECO:0000313" key="2">
    <source>
        <dbReference type="Proteomes" id="UP001159427"/>
    </source>
</evidence>
<name>A0ABN8LQU9_9CNID</name>
<organism evidence="1 2">
    <name type="scientific">Porites evermanni</name>
    <dbReference type="NCBI Taxonomy" id="104178"/>
    <lineage>
        <taxon>Eukaryota</taxon>
        <taxon>Metazoa</taxon>
        <taxon>Cnidaria</taxon>
        <taxon>Anthozoa</taxon>
        <taxon>Hexacorallia</taxon>
        <taxon>Scleractinia</taxon>
        <taxon>Fungiina</taxon>
        <taxon>Poritidae</taxon>
        <taxon>Porites</taxon>
    </lineage>
</organism>
<reference evidence="1 2" key="1">
    <citation type="submission" date="2022-05" db="EMBL/GenBank/DDBJ databases">
        <authorList>
            <consortium name="Genoscope - CEA"/>
            <person name="William W."/>
        </authorList>
    </citation>
    <scope>NUCLEOTIDE SEQUENCE [LARGE SCALE GENOMIC DNA]</scope>
</reference>
<dbReference type="EMBL" id="CALNXI010000078">
    <property type="protein sequence ID" value="CAH3018123.1"/>
    <property type="molecule type" value="Genomic_DNA"/>
</dbReference>
<comment type="caution">
    <text evidence="1">The sequence shown here is derived from an EMBL/GenBank/DDBJ whole genome shotgun (WGS) entry which is preliminary data.</text>
</comment>
<keyword evidence="2" id="KW-1185">Reference proteome</keyword>
<sequence>MFDQVNFFPLRQDTVLNVSDEEEHFIRVNTDGKTAKFKLTKKDWELMEIKEYPSGGRLLGGAWTTIFRRGVKQSNEWCHLRLTNNQVRAENSRRMHSSPFFRGAGECKFPECNAKVITDRNVNGDVSASSSLPYAVCSEQTTRSPGFKLWTGKSVNR</sequence>
<gene>
    <name evidence="1" type="ORF">PEVE_00041261</name>
</gene>
<accession>A0ABN8LQU9</accession>
<protein>
    <submittedName>
        <fullName evidence="1">Uncharacterized protein</fullName>
    </submittedName>
</protein>